<organism evidence="2 3">
    <name type="scientific">Candidatus Carbonibacillus altaicus</name>
    <dbReference type="NCBI Taxonomy" id="2163959"/>
    <lineage>
        <taxon>Bacteria</taxon>
        <taxon>Bacillati</taxon>
        <taxon>Bacillota</taxon>
        <taxon>Bacilli</taxon>
        <taxon>Bacillales</taxon>
        <taxon>Candidatus Carbonibacillus</taxon>
    </lineage>
</organism>
<dbReference type="EMBL" id="PEBX01000196">
    <property type="protein sequence ID" value="PTQ55099.1"/>
    <property type="molecule type" value="Genomic_DNA"/>
</dbReference>
<feature type="region of interest" description="Disordered" evidence="1">
    <location>
        <begin position="71"/>
        <end position="90"/>
    </location>
</feature>
<comment type="caution">
    <text evidence="2">The sequence shown here is derived from an EMBL/GenBank/DDBJ whole genome shotgun (WGS) entry which is preliminary data.</text>
</comment>
<proteinExistence type="predicted"/>
<dbReference type="InterPro" id="IPR010106">
    <property type="entry name" value="RpnA"/>
</dbReference>
<accession>A0A2R6XXE8</accession>
<dbReference type="Proteomes" id="UP000244338">
    <property type="component" value="Unassembled WGS sequence"/>
</dbReference>
<sequence>MRWLLLLEADDHEEIRKELEAIAMKDPVMKQAIEEWEDMSRDMKKWVEYESRRKAILDEMAAVIEARDRGFAEGREEGRAEGRAEGLAEGERQKAIEIAREMLAEGDSPERVARLTKLSLEEIEKLKQQLH</sequence>
<keyword evidence="2" id="KW-0418">Kinase</keyword>
<reference evidence="3" key="1">
    <citation type="journal article" date="2018" name="Sci. Rep.">
        <title>Lignite coal burning seam in the remote Altai Mountains harbors a hydrogen-driven thermophilic microbial community.</title>
        <authorList>
            <person name="Kadnikov V.V."/>
            <person name="Mardanov A.V."/>
            <person name="Ivasenko D.A."/>
            <person name="Antsiferov D.V."/>
            <person name="Beletsky A.V."/>
            <person name="Karnachuk O.V."/>
            <person name="Ravin N.V."/>
        </authorList>
    </citation>
    <scope>NUCLEOTIDE SEQUENCE [LARGE SCALE GENOMIC DNA]</scope>
</reference>
<evidence type="ECO:0000313" key="2">
    <source>
        <dbReference type="EMBL" id="PTQ55099.1"/>
    </source>
</evidence>
<gene>
    <name evidence="2" type="ORF">BSOLF_0346</name>
</gene>
<dbReference type="NCBIfam" id="TIGR01784">
    <property type="entry name" value="T_den_put_tspse"/>
    <property type="match status" value="1"/>
</dbReference>
<dbReference type="Pfam" id="PF12784">
    <property type="entry name" value="PDDEXK_2"/>
    <property type="match status" value="1"/>
</dbReference>
<evidence type="ECO:0000313" key="3">
    <source>
        <dbReference type="Proteomes" id="UP000244338"/>
    </source>
</evidence>
<keyword evidence="2" id="KW-0808">Transferase</keyword>
<evidence type="ECO:0000256" key="1">
    <source>
        <dbReference type="SAM" id="MobiDB-lite"/>
    </source>
</evidence>
<protein>
    <submittedName>
        <fullName evidence="2">Signal transduction histidine kinase</fullName>
    </submittedName>
</protein>
<name>A0A2R6XXE8_9BACL</name>
<dbReference type="GO" id="GO:0016301">
    <property type="term" value="F:kinase activity"/>
    <property type="evidence" value="ECO:0007669"/>
    <property type="project" value="UniProtKB-KW"/>
</dbReference>
<dbReference type="AlphaFoldDB" id="A0A2R6XXE8"/>